<evidence type="ECO:0000313" key="1">
    <source>
        <dbReference type="EMBL" id="EAR14634.1"/>
    </source>
</evidence>
<evidence type="ECO:0000313" key="2">
    <source>
        <dbReference type="Proteomes" id="UP000009049"/>
    </source>
</evidence>
<name>A4CP17_ROBBH</name>
<dbReference type="HOGENOM" id="CLU_3122213_0_0_10"/>
<dbReference type="Proteomes" id="UP000009049">
    <property type="component" value="Chromosome"/>
</dbReference>
<dbReference type="AlphaFoldDB" id="A4CP17"/>
<dbReference type="KEGG" id="rbi:RB2501_01121"/>
<protein>
    <submittedName>
        <fullName evidence="1">Uncharacterized protein</fullName>
    </submittedName>
</protein>
<gene>
    <name evidence="1" type="ordered locus">RB2501_01121</name>
</gene>
<reference evidence="1 2" key="1">
    <citation type="journal article" date="2009" name="J. Bacteriol.">
        <title>Complete genome sequence of Robiginitalea biformata HTCC2501.</title>
        <authorList>
            <person name="Oh H.M."/>
            <person name="Giovannoni S.J."/>
            <person name="Lee K."/>
            <person name="Ferriera S."/>
            <person name="Johnson J."/>
            <person name="Cho J.C."/>
        </authorList>
    </citation>
    <scope>NUCLEOTIDE SEQUENCE [LARGE SCALE GENOMIC DNA]</scope>
    <source>
        <strain evidence="2">ATCC BAA-864 / HTCC2501 / KCTC 12146</strain>
    </source>
</reference>
<sequence length="50" mass="5247">MVAIVLIMGFAMIYRTNVRRGRASRDAFLTEASQSGGEASGCVGEVPGTL</sequence>
<keyword evidence="2" id="KW-1185">Reference proteome</keyword>
<organism evidence="1 2">
    <name type="scientific">Robiginitalea biformata (strain ATCC BAA-864 / DSM 15991 / KCTC 12146 / HTCC2501)</name>
    <dbReference type="NCBI Taxonomy" id="313596"/>
    <lineage>
        <taxon>Bacteria</taxon>
        <taxon>Pseudomonadati</taxon>
        <taxon>Bacteroidota</taxon>
        <taxon>Flavobacteriia</taxon>
        <taxon>Flavobacteriales</taxon>
        <taxon>Flavobacteriaceae</taxon>
        <taxon>Robiginitalea</taxon>
    </lineage>
</organism>
<proteinExistence type="predicted"/>
<dbReference type="EMBL" id="CP001712">
    <property type="protein sequence ID" value="EAR14634.1"/>
    <property type="molecule type" value="Genomic_DNA"/>
</dbReference>
<accession>A4CP17</accession>